<gene>
    <name evidence="1" type="ORF">BLA3211_01932</name>
</gene>
<accession>A0A6J5IXS9</accession>
<evidence type="ECO:0000313" key="2">
    <source>
        <dbReference type="Proteomes" id="UP000494301"/>
    </source>
</evidence>
<dbReference type="AlphaFoldDB" id="A0A6J5IXS9"/>
<protein>
    <submittedName>
        <fullName evidence="1">Uncharacterized protein</fullName>
    </submittedName>
</protein>
<reference evidence="1 2" key="1">
    <citation type="submission" date="2020-04" db="EMBL/GenBank/DDBJ databases">
        <authorList>
            <person name="Depoorter E."/>
        </authorList>
    </citation>
    <scope>NUCLEOTIDE SEQUENCE [LARGE SCALE GENOMIC DNA]</scope>
    <source>
        <strain evidence="1 2">BCC0217</strain>
    </source>
</reference>
<sequence>MRRVSAGPVGLPFPVFSLNAGAMQIASLRCHFAV</sequence>
<evidence type="ECO:0000313" key="1">
    <source>
        <dbReference type="EMBL" id="CAB3962862.1"/>
    </source>
</evidence>
<proteinExistence type="predicted"/>
<name>A0A6J5IXS9_9BURK</name>
<organism evidence="1 2">
    <name type="scientific">Burkholderia aenigmatica</name>
    <dbReference type="NCBI Taxonomy" id="2015348"/>
    <lineage>
        <taxon>Bacteria</taxon>
        <taxon>Pseudomonadati</taxon>
        <taxon>Pseudomonadota</taxon>
        <taxon>Betaproteobacteria</taxon>
        <taxon>Burkholderiales</taxon>
        <taxon>Burkholderiaceae</taxon>
        <taxon>Burkholderia</taxon>
        <taxon>Burkholderia cepacia complex</taxon>
    </lineage>
</organism>
<dbReference type="Proteomes" id="UP000494301">
    <property type="component" value="Unassembled WGS sequence"/>
</dbReference>
<dbReference type="EMBL" id="CABWIL020000006">
    <property type="protein sequence ID" value="CAB3962862.1"/>
    <property type="molecule type" value="Genomic_DNA"/>
</dbReference>